<comment type="caution">
    <text evidence="2">The sequence shown here is derived from an EMBL/GenBank/DDBJ whole genome shotgun (WGS) entry which is preliminary data.</text>
</comment>
<organism evidence="2 3">
    <name type="scientific">Streptomyces coelicoflavus</name>
    <dbReference type="NCBI Taxonomy" id="285562"/>
    <lineage>
        <taxon>Bacteria</taxon>
        <taxon>Bacillati</taxon>
        <taxon>Actinomycetota</taxon>
        <taxon>Actinomycetes</taxon>
        <taxon>Kitasatosporales</taxon>
        <taxon>Streptomycetaceae</taxon>
        <taxon>Streptomyces</taxon>
    </lineage>
</organism>
<sequence length="74" mass="7768">MTELIVTATAVLAVAGVGAAWYFRRKGEQARRRAEQLREHADRLTLQLVAAEQCVGQLAATVIPAVANGGHGGA</sequence>
<proteinExistence type="predicted"/>
<evidence type="ECO:0000256" key="1">
    <source>
        <dbReference type="SAM" id="Coils"/>
    </source>
</evidence>
<feature type="coiled-coil region" evidence="1">
    <location>
        <begin position="27"/>
        <end position="54"/>
    </location>
</feature>
<gene>
    <name evidence="2" type="ORF">G3I32_25760</name>
</gene>
<evidence type="ECO:0000313" key="3">
    <source>
        <dbReference type="Proteomes" id="UP000470446"/>
    </source>
</evidence>
<dbReference type="EMBL" id="JAAGMA010000698">
    <property type="protein sequence ID" value="NEB12200.1"/>
    <property type="molecule type" value="Genomic_DNA"/>
</dbReference>
<keyword evidence="1" id="KW-0175">Coiled coil</keyword>
<evidence type="ECO:0000313" key="2">
    <source>
        <dbReference type="EMBL" id="NEB12200.1"/>
    </source>
</evidence>
<name>A0A7K3PQG2_9ACTN</name>
<reference evidence="2 3" key="1">
    <citation type="submission" date="2020-01" db="EMBL/GenBank/DDBJ databases">
        <title>Insect and environment-associated Actinomycetes.</title>
        <authorList>
            <person name="Currrie C."/>
            <person name="Chevrette M."/>
            <person name="Carlson C."/>
            <person name="Stubbendieck R."/>
            <person name="Wendt-Pienkowski E."/>
        </authorList>
    </citation>
    <scope>NUCLEOTIDE SEQUENCE [LARGE SCALE GENOMIC DNA]</scope>
    <source>
        <strain evidence="2 3">SID14163</strain>
    </source>
</reference>
<accession>A0A7K3PQG2</accession>
<feature type="non-terminal residue" evidence="2">
    <location>
        <position position="74"/>
    </location>
</feature>
<protein>
    <submittedName>
        <fullName evidence="2">Uncharacterized protein</fullName>
    </submittedName>
</protein>
<dbReference type="AlphaFoldDB" id="A0A7K3PQG2"/>
<dbReference type="Proteomes" id="UP000470446">
    <property type="component" value="Unassembled WGS sequence"/>
</dbReference>